<dbReference type="SUPFAM" id="SSF158472">
    <property type="entry name" value="HAMP domain-like"/>
    <property type="match status" value="1"/>
</dbReference>
<dbReference type="CDD" id="cd00156">
    <property type="entry name" value="REC"/>
    <property type="match status" value="1"/>
</dbReference>
<dbReference type="Gene3D" id="3.30.565.10">
    <property type="entry name" value="Histidine kinase-like ATPase, C-terminal domain"/>
    <property type="match status" value="1"/>
</dbReference>
<dbReference type="InterPro" id="IPR001610">
    <property type="entry name" value="PAC"/>
</dbReference>
<dbReference type="SMART" id="SM00387">
    <property type="entry name" value="HATPase_c"/>
    <property type="match status" value="1"/>
</dbReference>
<evidence type="ECO:0000256" key="3">
    <source>
        <dbReference type="ARBA" id="ARBA00012438"/>
    </source>
</evidence>
<feature type="region of interest" description="Disordered" evidence="11">
    <location>
        <begin position="1330"/>
        <end position="1371"/>
    </location>
</feature>
<evidence type="ECO:0000256" key="5">
    <source>
        <dbReference type="ARBA" id="ARBA00022679"/>
    </source>
</evidence>
<dbReference type="SMART" id="SM00086">
    <property type="entry name" value="PAC"/>
    <property type="match status" value="4"/>
</dbReference>
<dbReference type="InterPro" id="IPR035965">
    <property type="entry name" value="PAS-like_dom_sf"/>
</dbReference>
<evidence type="ECO:0000256" key="9">
    <source>
        <dbReference type="ARBA" id="ARBA00023012"/>
    </source>
</evidence>
<dbReference type="Gene3D" id="3.40.50.2300">
    <property type="match status" value="2"/>
</dbReference>
<keyword evidence="12" id="KW-1133">Transmembrane helix</keyword>
<dbReference type="SUPFAM" id="SSF52172">
    <property type="entry name" value="CheY-like"/>
    <property type="match status" value="2"/>
</dbReference>
<dbReference type="Pfam" id="PF13426">
    <property type="entry name" value="PAS_9"/>
    <property type="match status" value="2"/>
</dbReference>
<feature type="transmembrane region" description="Helical" evidence="12">
    <location>
        <begin position="20"/>
        <end position="42"/>
    </location>
</feature>
<dbReference type="InterPro" id="IPR000014">
    <property type="entry name" value="PAS"/>
</dbReference>
<evidence type="ECO:0000313" key="19">
    <source>
        <dbReference type="Proteomes" id="UP000807825"/>
    </source>
</evidence>
<keyword evidence="8" id="KW-0067">ATP-binding</keyword>
<feature type="domain" description="HAMP" evidence="17">
    <location>
        <begin position="362"/>
        <end position="414"/>
    </location>
</feature>
<dbReference type="PROSITE" id="PS50109">
    <property type="entry name" value="HIS_KIN"/>
    <property type="match status" value="1"/>
</dbReference>
<keyword evidence="5" id="KW-0808">Transferase</keyword>
<comment type="caution">
    <text evidence="18">The sequence shown here is derived from an EMBL/GenBank/DDBJ whole genome shotgun (WGS) entry which is preliminary data.</text>
</comment>
<dbReference type="SMART" id="SM00388">
    <property type="entry name" value="HisKA"/>
    <property type="match status" value="1"/>
</dbReference>
<feature type="domain" description="Response regulatory" evidence="14">
    <location>
        <begin position="1381"/>
        <end position="1505"/>
    </location>
</feature>
<dbReference type="GO" id="GO:0016020">
    <property type="term" value="C:membrane"/>
    <property type="evidence" value="ECO:0007669"/>
    <property type="project" value="UniProtKB-SubCell"/>
</dbReference>
<feature type="domain" description="PAS" evidence="15">
    <location>
        <begin position="729"/>
        <end position="773"/>
    </location>
</feature>
<accession>A0A9D6V188</accession>
<dbReference type="SMART" id="SM00304">
    <property type="entry name" value="HAMP"/>
    <property type="match status" value="1"/>
</dbReference>
<evidence type="ECO:0000259" key="14">
    <source>
        <dbReference type="PROSITE" id="PS50110"/>
    </source>
</evidence>
<feature type="domain" description="PAC" evidence="16">
    <location>
        <begin position="649"/>
        <end position="700"/>
    </location>
</feature>
<dbReference type="Gene3D" id="6.10.340.10">
    <property type="match status" value="1"/>
</dbReference>
<name>A0A9D6V188_9BACT</name>
<feature type="transmembrane region" description="Helical" evidence="12">
    <location>
        <begin position="344"/>
        <end position="364"/>
    </location>
</feature>
<dbReference type="InterPro" id="IPR013656">
    <property type="entry name" value="PAS_4"/>
</dbReference>
<evidence type="ECO:0000259" key="15">
    <source>
        <dbReference type="PROSITE" id="PS50112"/>
    </source>
</evidence>
<dbReference type="InterPro" id="IPR000700">
    <property type="entry name" value="PAS-assoc_C"/>
</dbReference>
<sequence length="1505" mass="166561">MDRNSAASSDRLPFSRPLTLRARMLISFGLLVAVTFLVINLVRTFGIPFTTYSGSYGDHISEAMRNLNLVADLKKDRFLLWLEERKGDAEALARNQSIASSLPDLRKKIQESLESEKKGGALRAEVLGQEIYQRVTQRLRLVKNTHSVYQKIQLADVEAGLILASTEETEVGDDISGNPYLPKAQTVPDDVWVAIEPDRSNGKTSIVFSVLMHHDGHGNPAVVVLFVDMDAVVKPMLYTGGGLGESGGAMLFNENAQILMPLKHPLRDGTIPRVLETRLDTRAALLAAEGKEGFFIGQDYRGVPVLAATRSLKIMPRVNWGMAVKVDRAEVLGQLWQRFLHSMLLGFACLIAGGVLAVVIAGRISRPIENLSQIAQKVEFGDLSARVEAKGSREVEILSATFNSMMERVQGWHEELERQVNARTSDLTAEITRRRQAEADLVQEKERLAVTLRSIGDGVISTDTDGNVVSLNGAAEQLTGWSQREAAGKPLPDVFSIINEVTRQPCENPVQKVLKYGHIVGLANHTVLIGRYGTERVLADSGAPIRAENGEIVGVVLVFRDVTEQTRATEELRKREETLRGVLIASPVGILFTQDRRIKWANDAWAKMFGFAHNDEYLDQSTSVMHPSQESYEHGRKILYEYPKPGQVSEADALLKRKDGPLFDAHISITLLDPSDPSRGTISAITDISDRKRAEDSLKASEQRLELALWGADLGLWDWNLKTGRAVCNERAPGMLGYSSDEVEPDLRTWKSRVHPEDWPKVSEVLNGHLEGRFPLFEVEYRIRCKSGEWRWILGRGKIVGHDMDGKPLRMTGTNQDVTDRKSAQVALEESEQQYRTLFEESMDGVYSVLRNGEITDANPSFWELFGYTREEMVGKDIRELYFDPADRPRFQKEIEKRGFVKDYEVKFRKRDGTEVDCVLTSSVCFAKDGSIAGYRGISRDLTVQKGLERQLAQAQKMEAIGTLAGGIAHDFNNLLQIVLGYTDMLIMQKAKESPDLRSLKAVRKAAKDGGELVKGLLTFSRQAESTKVSIDLTQKFQHLGALLRRMILKTIEIDLILADDLTVVNADPIQMEQVLMNLAINAQHAMPKGGKLIIEAQNCTLDQDYCRANVGAKPGEYVILKISDTGHGMEKEVLDHIFEPFFTTKEMGVGTGLGLSIVYGIVKSHDGHITCSSEPGQGTTFSIYLPAVPEESNLGMVMTKGEMPAFGTEVVLLADDEESIRNVVAEILKPLGYKVFTAKNGYEALEIYREKNDEIDLIVLDLDMPGMGGSEVLDAILKIDRKARVLIASGYSVDESKRRTLEVGASGFIAKPFDARDLLRAVRRVLDETDSPRSQASGSGPVFVRSAESKGPPATAAPLPSEALPPSEAPDIEELPRRLRILAIDDREPYLRLLEAGLRQFGHTALTASSGIQGLHVFQETPVEVVVCDQGMPELDGWEVALRVKEICQGKEVPKTPFILLTGQADMEDPDQETREKMAECGVDAIVGKPIDIPDLLGVIKGLI</sequence>
<proteinExistence type="predicted"/>
<evidence type="ECO:0000256" key="6">
    <source>
        <dbReference type="ARBA" id="ARBA00022741"/>
    </source>
</evidence>
<evidence type="ECO:0000256" key="1">
    <source>
        <dbReference type="ARBA" id="ARBA00000085"/>
    </source>
</evidence>
<keyword evidence="9" id="KW-0902">Two-component regulatory system</keyword>
<dbReference type="PANTHER" id="PTHR43065:SF46">
    <property type="entry name" value="C4-DICARBOXYLATE TRANSPORT SENSOR PROTEIN DCTB"/>
    <property type="match status" value="1"/>
</dbReference>
<evidence type="ECO:0000256" key="2">
    <source>
        <dbReference type="ARBA" id="ARBA00004370"/>
    </source>
</evidence>
<dbReference type="GO" id="GO:0000155">
    <property type="term" value="F:phosphorelay sensor kinase activity"/>
    <property type="evidence" value="ECO:0007669"/>
    <property type="project" value="InterPro"/>
</dbReference>
<dbReference type="NCBIfam" id="TIGR00229">
    <property type="entry name" value="sensory_box"/>
    <property type="match status" value="4"/>
</dbReference>
<keyword evidence="12" id="KW-0812">Transmembrane</keyword>
<dbReference type="Pfam" id="PF02518">
    <property type="entry name" value="HATPase_c"/>
    <property type="match status" value="1"/>
</dbReference>
<feature type="domain" description="Histidine kinase" evidence="13">
    <location>
        <begin position="967"/>
        <end position="1190"/>
    </location>
</feature>
<keyword evidence="12" id="KW-0472">Membrane</keyword>
<dbReference type="InterPro" id="IPR036890">
    <property type="entry name" value="HATPase_C_sf"/>
</dbReference>
<feature type="domain" description="PAS" evidence="15">
    <location>
        <begin position="444"/>
        <end position="517"/>
    </location>
</feature>
<dbReference type="SMART" id="SM00448">
    <property type="entry name" value="REC"/>
    <property type="match status" value="2"/>
</dbReference>
<evidence type="ECO:0000256" key="10">
    <source>
        <dbReference type="PROSITE-ProRule" id="PRU00169"/>
    </source>
</evidence>
<dbReference type="InterPro" id="IPR005467">
    <property type="entry name" value="His_kinase_dom"/>
</dbReference>
<dbReference type="Pfam" id="PF08447">
    <property type="entry name" value="PAS_3"/>
    <property type="match status" value="1"/>
</dbReference>
<dbReference type="Pfam" id="PF00072">
    <property type="entry name" value="Response_reg"/>
    <property type="match status" value="2"/>
</dbReference>
<dbReference type="CDD" id="cd00130">
    <property type="entry name" value="PAS"/>
    <property type="match status" value="4"/>
</dbReference>
<dbReference type="PROSITE" id="PS50110">
    <property type="entry name" value="RESPONSE_REGULATORY"/>
    <property type="match status" value="2"/>
</dbReference>
<dbReference type="SUPFAM" id="SSF55785">
    <property type="entry name" value="PYP-like sensor domain (PAS domain)"/>
    <property type="match status" value="4"/>
</dbReference>
<dbReference type="PRINTS" id="PR00344">
    <property type="entry name" value="BCTRLSENSOR"/>
</dbReference>
<dbReference type="Pfam" id="PF00672">
    <property type="entry name" value="HAMP"/>
    <property type="match status" value="1"/>
</dbReference>
<dbReference type="CDD" id="cd06225">
    <property type="entry name" value="HAMP"/>
    <property type="match status" value="1"/>
</dbReference>
<comment type="subcellular location">
    <subcellularLocation>
        <location evidence="2">Membrane</location>
    </subcellularLocation>
</comment>
<dbReference type="InterPro" id="IPR004358">
    <property type="entry name" value="Sig_transdc_His_kin-like_C"/>
</dbReference>
<dbReference type="PANTHER" id="PTHR43065">
    <property type="entry name" value="SENSOR HISTIDINE KINASE"/>
    <property type="match status" value="1"/>
</dbReference>
<evidence type="ECO:0000256" key="12">
    <source>
        <dbReference type="SAM" id="Phobius"/>
    </source>
</evidence>
<dbReference type="InterPro" id="IPR003661">
    <property type="entry name" value="HisK_dim/P_dom"/>
</dbReference>
<keyword evidence="7" id="KW-0418">Kinase</keyword>
<dbReference type="InterPro" id="IPR001789">
    <property type="entry name" value="Sig_transdc_resp-reg_receiver"/>
</dbReference>
<dbReference type="InterPro" id="IPR011006">
    <property type="entry name" value="CheY-like_superfamily"/>
</dbReference>
<dbReference type="SMART" id="SM00091">
    <property type="entry name" value="PAS"/>
    <property type="match status" value="4"/>
</dbReference>
<feature type="modified residue" description="4-aspartylphosphate" evidence="10">
    <location>
        <position position="1262"/>
    </location>
</feature>
<gene>
    <name evidence="18" type="ORF">HY912_01715</name>
</gene>
<organism evidence="18 19">
    <name type="scientific">Desulfomonile tiedjei</name>
    <dbReference type="NCBI Taxonomy" id="2358"/>
    <lineage>
        <taxon>Bacteria</taxon>
        <taxon>Pseudomonadati</taxon>
        <taxon>Thermodesulfobacteriota</taxon>
        <taxon>Desulfomonilia</taxon>
        <taxon>Desulfomonilales</taxon>
        <taxon>Desulfomonilaceae</taxon>
        <taxon>Desulfomonile</taxon>
    </lineage>
</organism>
<protein>
    <recommendedName>
        <fullName evidence="3">histidine kinase</fullName>
        <ecNumber evidence="3">2.7.13.3</ecNumber>
    </recommendedName>
</protein>
<dbReference type="GO" id="GO:0005524">
    <property type="term" value="F:ATP binding"/>
    <property type="evidence" value="ECO:0007669"/>
    <property type="project" value="UniProtKB-KW"/>
</dbReference>
<feature type="domain" description="Response regulatory" evidence="14">
    <location>
        <begin position="1211"/>
        <end position="1327"/>
    </location>
</feature>
<comment type="catalytic activity">
    <reaction evidence="1">
        <text>ATP + protein L-histidine = ADP + protein N-phospho-L-histidine.</text>
        <dbReference type="EC" id="2.7.13.3"/>
    </reaction>
</comment>
<dbReference type="Gene3D" id="3.30.450.20">
    <property type="entry name" value="PAS domain"/>
    <property type="match status" value="4"/>
</dbReference>
<dbReference type="Gene3D" id="1.10.287.130">
    <property type="match status" value="1"/>
</dbReference>
<dbReference type="PROSITE" id="PS50885">
    <property type="entry name" value="HAMP"/>
    <property type="match status" value="1"/>
</dbReference>
<evidence type="ECO:0000256" key="4">
    <source>
        <dbReference type="ARBA" id="ARBA00022553"/>
    </source>
</evidence>
<dbReference type="EC" id="2.7.13.3" evidence="3"/>
<dbReference type="InterPro" id="IPR003594">
    <property type="entry name" value="HATPase_dom"/>
</dbReference>
<feature type="domain" description="PAC" evidence="16">
    <location>
        <begin position="522"/>
        <end position="574"/>
    </location>
</feature>
<evidence type="ECO:0000256" key="11">
    <source>
        <dbReference type="SAM" id="MobiDB-lite"/>
    </source>
</evidence>
<evidence type="ECO:0000259" key="16">
    <source>
        <dbReference type="PROSITE" id="PS50113"/>
    </source>
</evidence>
<evidence type="ECO:0000256" key="7">
    <source>
        <dbReference type="ARBA" id="ARBA00022777"/>
    </source>
</evidence>
<dbReference type="Pfam" id="PF08448">
    <property type="entry name" value="PAS_4"/>
    <property type="match status" value="1"/>
</dbReference>
<dbReference type="InterPro" id="IPR003660">
    <property type="entry name" value="HAMP_dom"/>
</dbReference>
<feature type="domain" description="PAS" evidence="15">
    <location>
        <begin position="831"/>
        <end position="897"/>
    </location>
</feature>
<evidence type="ECO:0000259" key="13">
    <source>
        <dbReference type="PROSITE" id="PS50109"/>
    </source>
</evidence>
<dbReference type="InterPro" id="IPR036097">
    <property type="entry name" value="HisK_dim/P_sf"/>
</dbReference>
<keyword evidence="4 10" id="KW-0597">Phosphoprotein</keyword>
<evidence type="ECO:0000256" key="8">
    <source>
        <dbReference type="ARBA" id="ARBA00022840"/>
    </source>
</evidence>
<dbReference type="Proteomes" id="UP000807825">
    <property type="component" value="Unassembled WGS sequence"/>
</dbReference>
<dbReference type="SUPFAM" id="SSF55874">
    <property type="entry name" value="ATPase domain of HSP90 chaperone/DNA topoisomerase II/histidine kinase"/>
    <property type="match status" value="1"/>
</dbReference>
<evidence type="ECO:0000313" key="18">
    <source>
        <dbReference type="EMBL" id="MBI5248186.1"/>
    </source>
</evidence>
<dbReference type="PROSITE" id="PS50112">
    <property type="entry name" value="PAS"/>
    <property type="match status" value="3"/>
</dbReference>
<dbReference type="InterPro" id="IPR013655">
    <property type="entry name" value="PAS_fold_3"/>
</dbReference>
<dbReference type="PROSITE" id="PS50113">
    <property type="entry name" value="PAC"/>
    <property type="match status" value="4"/>
</dbReference>
<dbReference type="EMBL" id="JACRDE010000049">
    <property type="protein sequence ID" value="MBI5248186.1"/>
    <property type="molecule type" value="Genomic_DNA"/>
</dbReference>
<feature type="domain" description="PAC" evidence="16">
    <location>
        <begin position="777"/>
        <end position="830"/>
    </location>
</feature>
<feature type="compositionally biased region" description="Low complexity" evidence="11">
    <location>
        <begin position="1353"/>
        <end position="1367"/>
    </location>
</feature>
<evidence type="ECO:0000259" key="17">
    <source>
        <dbReference type="PROSITE" id="PS50885"/>
    </source>
</evidence>
<feature type="modified residue" description="4-aspartylphosphate" evidence="10">
    <location>
        <position position="1430"/>
    </location>
</feature>
<feature type="domain" description="PAC" evidence="16">
    <location>
        <begin position="902"/>
        <end position="954"/>
    </location>
</feature>
<dbReference type="SUPFAM" id="SSF47384">
    <property type="entry name" value="Homodimeric domain of signal transducing histidine kinase"/>
    <property type="match status" value="1"/>
</dbReference>
<keyword evidence="6" id="KW-0547">Nucleotide-binding</keyword>
<reference evidence="18" key="1">
    <citation type="submission" date="2020-07" db="EMBL/GenBank/DDBJ databases">
        <title>Huge and variable diversity of episymbiotic CPR bacteria and DPANN archaea in groundwater ecosystems.</title>
        <authorList>
            <person name="He C.Y."/>
            <person name="Keren R."/>
            <person name="Whittaker M."/>
            <person name="Farag I.F."/>
            <person name="Doudna J."/>
            <person name="Cate J.H.D."/>
            <person name="Banfield J.F."/>
        </authorList>
    </citation>
    <scope>NUCLEOTIDE SEQUENCE</scope>
    <source>
        <strain evidence="18">NC_groundwater_1664_Pr3_B-0.1um_52_9</strain>
    </source>
</reference>